<name>A0A1F5JP76_9BACT</name>
<dbReference type="InterPro" id="IPR051450">
    <property type="entry name" value="Gfo/Idh/MocA_Oxidoreductases"/>
</dbReference>
<protein>
    <recommendedName>
        <fullName evidence="1">Gfo/Idh/MocA-like oxidoreductase N-terminal domain-containing protein</fullName>
    </recommendedName>
</protein>
<dbReference type="PANTHER" id="PTHR43377">
    <property type="entry name" value="BILIVERDIN REDUCTASE A"/>
    <property type="match status" value="1"/>
</dbReference>
<feature type="domain" description="Gfo/Idh/MocA-like oxidoreductase N-terminal" evidence="1">
    <location>
        <begin position="5"/>
        <end position="122"/>
    </location>
</feature>
<dbReference type="InterPro" id="IPR036291">
    <property type="entry name" value="NAD(P)-bd_dom_sf"/>
</dbReference>
<dbReference type="Pfam" id="PF01408">
    <property type="entry name" value="GFO_IDH_MocA"/>
    <property type="match status" value="1"/>
</dbReference>
<evidence type="ECO:0000313" key="2">
    <source>
        <dbReference type="EMBL" id="OGE30432.1"/>
    </source>
</evidence>
<gene>
    <name evidence="2" type="ORF">A3C59_00400</name>
</gene>
<dbReference type="GO" id="GO:0000166">
    <property type="term" value="F:nucleotide binding"/>
    <property type="evidence" value="ECO:0007669"/>
    <property type="project" value="InterPro"/>
</dbReference>
<proteinExistence type="predicted"/>
<dbReference type="Gene3D" id="3.30.360.10">
    <property type="entry name" value="Dihydrodipicolinate Reductase, domain 2"/>
    <property type="match status" value="1"/>
</dbReference>
<sequence length="315" mass="35788">MDKTKVLLFGTGPMAYEYAKVLKAQGYKFIVVGRGQDSATNFRKKTGITPFIGGAVKFLSTDSFSSYKAIVAVTGDQLGSVTISLIKHGIKSILVEKPGGLDQEEIQHVRNEAKRHAVEIFIAYNRRFYSSVITARGIIKEDGGILSYHFEFNEPGYKIAQLEDSIEIKNNWLLHNSSHVIDLAFFIENQPKLMNSQISGSLSWHPAGAIFTGSGISKTNTPFTYHANWLTPGRWGLEFMTKNYRLIFRPMEKLHVQKNDSFEIMEVKIDDKLDRDFKPGLYKEVESFINGQRDLCTIDEQFEHLKWYTKILKGS</sequence>
<dbReference type="EMBL" id="MFCV01000047">
    <property type="protein sequence ID" value="OGE30432.1"/>
    <property type="molecule type" value="Genomic_DNA"/>
</dbReference>
<dbReference type="Gene3D" id="3.40.50.720">
    <property type="entry name" value="NAD(P)-binding Rossmann-like Domain"/>
    <property type="match status" value="1"/>
</dbReference>
<dbReference type="InterPro" id="IPR000683">
    <property type="entry name" value="Gfo/Idh/MocA-like_OxRdtase_N"/>
</dbReference>
<reference evidence="2 3" key="1">
    <citation type="journal article" date="2016" name="Nat. Commun.">
        <title>Thousands of microbial genomes shed light on interconnected biogeochemical processes in an aquifer system.</title>
        <authorList>
            <person name="Anantharaman K."/>
            <person name="Brown C.T."/>
            <person name="Hug L.A."/>
            <person name="Sharon I."/>
            <person name="Castelle C.J."/>
            <person name="Probst A.J."/>
            <person name="Thomas B.C."/>
            <person name="Singh A."/>
            <person name="Wilkins M.J."/>
            <person name="Karaoz U."/>
            <person name="Brodie E.L."/>
            <person name="Williams K.H."/>
            <person name="Hubbard S.S."/>
            <person name="Banfield J.F."/>
        </authorList>
    </citation>
    <scope>NUCLEOTIDE SEQUENCE [LARGE SCALE GENOMIC DNA]</scope>
</reference>
<organism evidence="2 3">
    <name type="scientific">Candidatus Daviesbacteria bacterium RIFCSPHIGHO2_02_FULL_36_13</name>
    <dbReference type="NCBI Taxonomy" id="1797768"/>
    <lineage>
        <taxon>Bacteria</taxon>
        <taxon>Candidatus Daviesiibacteriota</taxon>
    </lineage>
</organism>
<comment type="caution">
    <text evidence="2">The sequence shown here is derived from an EMBL/GenBank/DDBJ whole genome shotgun (WGS) entry which is preliminary data.</text>
</comment>
<dbReference type="SUPFAM" id="SSF51735">
    <property type="entry name" value="NAD(P)-binding Rossmann-fold domains"/>
    <property type="match status" value="1"/>
</dbReference>
<accession>A0A1F5JP76</accession>
<evidence type="ECO:0000313" key="3">
    <source>
        <dbReference type="Proteomes" id="UP000176902"/>
    </source>
</evidence>
<evidence type="ECO:0000259" key="1">
    <source>
        <dbReference type="Pfam" id="PF01408"/>
    </source>
</evidence>
<dbReference type="Proteomes" id="UP000176902">
    <property type="component" value="Unassembled WGS sequence"/>
</dbReference>
<dbReference type="STRING" id="1797768.A3C59_00400"/>
<dbReference type="AlphaFoldDB" id="A0A1F5JP76"/>
<dbReference type="PANTHER" id="PTHR43377:SF1">
    <property type="entry name" value="BILIVERDIN REDUCTASE A"/>
    <property type="match status" value="1"/>
</dbReference>